<evidence type="ECO:0000256" key="2">
    <source>
        <dbReference type="PROSITE-ProRule" id="PRU00192"/>
    </source>
</evidence>
<sequence length="669" mass="76627">MERKVSNISEQSHSSSVVIQPQFNGLGKKTIQNLISQQSSPPPQSSQPLPPKPFEHFPQQKDKAPIEHFKVSTFDNNYNDHNLTSISHHNPYQHNEQQQQTKQEDSDNEFDETIDLDKSISGIIDVDSNDHEVEEEEYDDDDDEEEEELDEEDEEDDDNSDSYREDPDDDYNNYVDNDYEPASPPRSPPRDLDADKLYGLYEFSGPDPSHCSLQIDEPVYLVNDQDSYWWLIKKLSKRERKERMRNLDLSHEDVESDDEDGKIGFVPAECLETYAERLARLNCFKNEELEKLHHQESADSLKKPSPTNLNKKSVTFENLGDIIDEYSDEEPRNDHDDIRHNLQFYNDLGAIKPLHPHPHQQVEVLSDTYSNEPPLIVPKNKSNNNKTTITVTPTLQPSNVFDDLYVQPKHQANTVYDDISIGSYSPDTPRKGKSPLRTEIEDDDDQEGDGDIVARTNSLSSLRRSVILDRLTQVTSDIQEQLQLEDSDEEEDEEEDDDDEPTVHHETTPKHRPTKEIGDFSFEEESIINDHTPEGSKHESDEDQYTPIQKFSTFSPTLQRLLSTPSHSTSPPSVSQIPSPNSSRMSSSTHYSISDLSYSRLPKSSTSIDEESSAEENNDESITPLTSMNSLTPIDERRKSRPLHEMFIPILGKFDELAEKLAELDDILK</sequence>
<dbReference type="GO" id="GO:0030447">
    <property type="term" value="P:filamentous growth"/>
    <property type="evidence" value="ECO:0007669"/>
    <property type="project" value="UniProtKB-ARBA"/>
</dbReference>
<reference evidence="5 6" key="1">
    <citation type="submission" date="2013-02" db="EMBL/GenBank/DDBJ databases">
        <title>Genome sequence of Candida maltosa Xu316, a potential industrial strain for xylitol and ethanol production.</title>
        <authorList>
            <person name="Yu J."/>
            <person name="Wang Q."/>
            <person name="Geng X."/>
            <person name="Bao W."/>
            <person name="He P."/>
            <person name="Cai J."/>
        </authorList>
    </citation>
    <scope>NUCLEOTIDE SEQUENCE [LARGE SCALE GENOMIC DNA]</scope>
    <source>
        <strain evidence="6">Xu316</strain>
    </source>
</reference>
<feature type="region of interest" description="Disordered" evidence="3">
    <location>
        <begin position="480"/>
        <end position="522"/>
    </location>
</feature>
<dbReference type="eggNOG" id="ENOG502R17J">
    <property type="taxonomic scope" value="Eukaryota"/>
</dbReference>
<protein>
    <recommendedName>
        <fullName evidence="4">SH3 domain-containing protein</fullName>
    </recommendedName>
</protein>
<dbReference type="AlphaFoldDB" id="M3JEH0"/>
<dbReference type="Gene3D" id="2.30.30.40">
    <property type="entry name" value="SH3 Domains"/>
    <property type="match status" value="1"/>
</dbReference>
<feature type="compositionally biased region" description="Basic and acidic residues" evidence="3">
    <location>
        <begin position="501"/>
        <end position="518"/>
    </location>
</feature>
<feature type="compositionally biased region" description="Basic and acidic residues" evidence="3">
    <location>
        <begin position="53"/>
        <end position="70"/>
    </location>
</feature>
<dbReference type="PANTHER" id="PTHR47775">
    <property type="entry name" value="BUD SITE SELECTION PROTEIN 14"/>
    <property type="match status" value="1"/>
</dbReference>
<feature type="compositionally biased region" description="Polar residues" evidence="3">
    <location>
        <begin position="589"/>
        <end position="606"/>
    </location>
</feature>
<name>M3JEH0_CANMX</name>
<dbReference type="GO" id="GO:0008104">
    <property type="term" value="P:intracellular protein localization"/>
    <property type="evidence" value="ECO:0007669"/>
    <property type="project" value="TreeGrafter"/>
</dbReference>
<keyword evidence="1 2" id="KW-0728">SH3 domain</keyword>
<feature type="compositionally biased region" description="Acidic residues" evidence="3">
    <location>
        <begin position="440"/>
        <end position="450"/>
    </location>
</feature>
<evidence type="ECO:0000313" key="6">
    <source>
        <dbReference type="Proteomes" id="UP000011777"/>
    </source>
</evidence>
<feature type="compositionally biased region" description="Acidic residues" evidence="3">
    <location>
        <begin position="608"/>
        <end position="619"/>
    </location>
</feature>
<dbReference type="EMBL" id="AOGT01000176">
    <property type="protein sequence ID" value="EMG50583.1"/>
    <property type="molecule type" value="Genomic_DNA"/>
</dbReference>
<gene>
    <name evidence="5" type="ORF">G210_2126</name>
</gene>
<feature type="compositionally biased region" description="Acidic residues" evidence="3">
    <location>
        <begin position="132"/>
        <end position="171"/>
    </location>
</feature>
<dbReference type="OrthoDB" id="196165at2759"/>
<dbReference type="GO" id="GO:0030950">
    <property type="term" value="P:establishment or maintenance of actin cytoskeleton polarity"/>
    <property type="evidence" value="ECO:0007669"/>
    <property type="project" value="TreeGrafter"/>
</dbReference>
<feature type="compositionally biased region" description="Polar residues" evidence="3">
    <location>
        <begin position="1"/>
        <end position="23"/>
    </location>
</feature>
<feature type="compositionally biased region" description="Pro residues" evidence="3">
    <location>
        <begin position="40"/>
        <end position="52"/>
    </location>
</feature>
<dbReference type="PROSITE" id="PS50002">
    <property type="entry name" value="SH3"/>
    <property type="match status" value="1"/>
</dbReference>
<comment type="caution">
    <text evidence="5">The sequence shown here is derived from an EMBL/GenBank/DDBJ whole genome shotgun (WGS) entry which is preliminary data.</text>
</comment>
<feature type="compositionally biased region" description="Polar residues" evidence="3">
    <location>
        <begin position="73"/>
        <end position="92"/>
    </location>
</feature>
<feature type="region of interest" description="Disordered" evidence="3">
    <location>
        <begin position="417"/>
        <end position="452"/>
    </location>
</feature>
<accession>M3JEH0</accession>
<dbReference type="InterPro" id="IPR001452">
    <property type="entry name" value="SH3_domain"/>
</dbReference>
<evidence type="ECO:0000259" key="4">
    <source>
        <dbReference type="PROSITE" id="PS50002"/>
    </source>
</evidence>
<keyword evidence="6" id="KW-1185">Reference proteome</keyword>
<feature type="compositionally biased region" description="Acidic residues" evidence="3">
    <location>
        <begin position="483"/>
        <end position="500"/>
    </location>
</feature>
<dbReference type="InterPro" id="IPR036028">
    <property type="entry name" value="SH3-like_dom_sf"/>
</dbReference>
<dbReference type="HOGENOM" id="CLU_008516_0_0_1"/>
<feature type="domain" description="SH3" evidence="4">
    <location>
        <begin position="192"/>
        <end position="276"/>
    </location>
</feature>
<evidence type="ECO:0000313" key="5">
    <source>
        <dbReference type="EMBL" id="EMG50583.1"/>
    </source>
</evidence>
<dbReference type="PANTHER" id="PTHR47775:SF1">
    <property type="entry name" value="BUD SITE SELECTION PROTEIN 14"/>
    <property type="match status" value="1"/>
</dbReference>
<dbReference type="Proteomes" id="UP000011777">
    <property type="component" value="Unassembled WGS sequence"/>
</dbReference>
<dbReference type="OMA" id="ISHAIHI"/>
<dbReference type="SUPFAM" id="SSF50044">
    <property type="entry name" value="SH3-domain"/>
    <property type="match status" value="1"/>
</dbReference>
<dbReference type="InterPro" id="IPR053039">
    <property type="entry name" value="Polarity_Bud-Selection_Reg"/>
</dbReference>
<dbReference type="GO" id="GO:0051286">
    <property type="term" value="C:cell tip"/>
    <property type="evidence" value="ECO:0007669"/>
    <property type="project" value="TreeGrafter"/>
</dbReference>
<feature type="region of interest" description="Disordered" evidence="3">
    <location>
        <begin position="1"/>
        <end position="194"/>
    </location>
</feature>
<dbReference type="SMART" id="SM00326">
    <property type="entry name" value="SH3"/>
    <property type="match status" value="1"/>
</dbReference>
<evidence type="ECO:0000256" key="1">
    <source>
        <dbReference type="ARBA" id="ARBA00022443"/>
    </source>
</evidence>
<feature type="region of interest" description="Disordered" evidence="3">
    <location>
        <begin position="561"/>
        <end position="638"/>
    </location>
</feature>
<organism evidence="5 6">
    <name type="scientific">Candida maltosa (strain Xu316)</name>
    <name type="common">Yeast</name>
    <dbReference type="NCBI Taxonomy" id="1245528"/>
    <lineage>
        <taxon>Eukaryota</taxon>
        <taxon>Fungi</taxon>
        <taxon>Dikarya</taxon>
        <taxon>Ascomycota</taxon>
        <taxon>Saccharomycotina</taxon>
        <taxon>Pichiomycetes</taxon>
        <taxon>Debaryomycetaceae</taxon>
        <taxon>Candida/Lodderomyces clade</taxon>
        <taxon>Candida</taxon>
    </lineage>
</organism>
<feature type="compositionally biased region" description="Low complexity" evidence="3">
    <location>
        <begin position="563"/>
        <end position="588"/>
    </location>
</feature>
<evidence type="ECO:0000256" key="3">
    <source>
        <dbReference type="SAM" id="MobiDB-lite"/>
    </source>
</evidence>
<feature type="compositionally biased region" description="Polar residues" evidence="3">
    <location>
        <begin position="623"/>
        <end position="632"/>
    </location>
</feature>
<dbReference type="STRING" id="1245528.M3JEH0"/>
<proteinExistence type="predicted"/>
<dbReference type="GO" id="GO:0015630">
    <property type="term" value="C:microtubule cytoskeleton"/>
    <property type="evidence" value="ECO:0007669"/>
    <property type="project" value="TreeGrafter"/>
</dbReference>